<feature type="region of interest" description="Disordered" evidence="1">
    <location>
        <begin position="83"/>
        <end position="120"/>
    </location>
</feature>
<evidence type="ECO:0000256" key="1">
    <source>
        <dbReference type="SAM" id="MobiDB-lite"/>
    </source>
</evidence>
<dbReference type="CDD" id="cd14315">
    <property type="entry name" value="UBA1_UBAP1"/>
    <property type="match status" value="1"/>
</dbReference>
<dbReference type="SUPFAM" id="SSF46934">
    <property type="entry name" value="UBA-like"/>
    <property type="match status" value="1"/>
</dbReference>
<proteinExistence type="predicted"/>
<dbReference type="GO" id="GO:0043162">
    <property type="term" value="P:ubiquitin-dependent protein catabolic process via the multivesicular body sorting pathway"/>
    <property type="evidence" value="ECO:0007669"/>
    <property type="project" value="Ensembl"/>
</dbReference>
<feature type="compositionally biased region" description="Polar residues" evidence="1">
    <location>
        <begin position="133"/>
        <end position="143"/>
    </location>
</feature>
<feature type="domain" description="UBA" evidence="2">
    <location>
        <begin position="394"/>
        <end position="435"/>
    </location>
</feature>
<dbReference type="PANTHER" id="PTHR15960">
    <property type="entry name" value="LD44032P"/>
    <property type="match status" value="1"/>
</dbReference>
<gene>
    <name evidence="4" type="primary">UBAP1</name>
</gene>
<dbReference type="GO" id="GO:0043130">
    <property type="term" value="F:ubiquitin binding"/>
    <property type="evidence" value="ECO:0007669"/>
    <property type="project" value="Ensembl"/>
</dbReference>
<feature type="region of interest" description="Disordered" evidence="1">
    <location>
        <begin position="133"/>
        <end position="158"/>
    </location>
</feature>
<dbReference type="InterPro" id="IPR042575">
    <property type="entry name" value="UBAP1_C"/>
</dbReference>
<evidence type="ECO:0000313" key="4">
    <source>
        <dbReference type="Ensembl" id="ENSAMEP00000027364.1"/>
    </source>
</evidence>
<dbReference type="InterPro" id="IPR023340">
    <property type="entry name" value="UMA"/>
</dbReference>
<dbReference type="AlphaFoldDB" id="A0A7N5JM02"/>
<dbReference type="Proteomes" id="UP000008912">
    <property type="component" value="Unassembled WGS sequence"/>
</dbReference>
<feature type="domain" description="UMA" evidence="3">
    <location>
        <begin position="17"/>
        <end position="63"/>
    </location>
</feature>
<name>A0A7N5JM02_AILME</name>
<dbReference type="InterPro" id="IPR015940">
    <property type="entry name" value="UBA"/>
</dbReference>
<accession>A0A7N5JM02</accession>
<dbReference type="InParanoid" id="A0A7N5JM02"/>
<sequence>MASKKLGADFHGTFSYLDDVPFKIGDKFKTPAKVGLPIGFSLPDCLQVVREVQYDFSLEKKTIEWAEDIKKIQEAQQEAELKAEEVEAKVNSKSGPEGDSKMSFSKTHSTATMPPPINPILASLQHNSILTPTRVSSSATKQKVLSPPHTKADFNPADFECEEDPFDNLELKTIDEKEELRNILVGTTGPIMAQLLDTNLPRGGSGSVLQDEEVLASLERATLDIKPLHKPNGFITLPQLGNCEKMSLSSKVSLPPIPAVSNIKSLSFPKLDSDDSNQKTAKLASTFHSTSCLRNGTFRNSLKPSTQSSASELNGHHTLGLSALNLDSGTEVPTPTPSDLISQMPSLSDVLSVCTEESSPPNTGPTVTPPNFSMSQVPNTPSCPQAYSELQTLSPSERQCVETVVNMGYSYECVLRAMKKKGENIEQILDYLFAHGQLCEKGFDPLLVEEALEMHQCSEEKVGPFVLHRNLLERCAELCPLAKNPLSLPVTAGRGSQNAFSLKCPDRHLASLGC</sequence>
<organism evidence="4 5">
    <name type="scientific">Ailuropoda melanoleuca</name>
    <name type="common">Giant panda</name>
    <dbReference type="NCBI Taxonomy" id="9646"/>
    <lineage>
        <taxon>Eukaryota</taxon>
        <taxon>Metazoa</taxon>
        <taxon>Chordata</taxon>
        <taxon>Craniata</taxon>
        <taxon>Vertebrata</taxon>
        <taxon>Euteleostomi</taxon>
        <taxon>Mammalia</taxon>
        <taxon>Eutheria</taxon>
        <taxon>Laurasiatheria</taxon>
        <taxon>Carnivora</taxon>
        <taxon>Caniformia</taxon>
        <taxon>Ursidae</taxon>
        <taxon>Ailuropoda</taxon>
    </lineage>
</organism>
<dbReference type="PANTHER" id="PTHR15960:SF2">
    <property type="entry name" value="UBIQUITIN-ASSOCIATED PROTEIN 1"/>
    <property type="match status" value="1"/>
</dbReference>
<reference evidence="4 5" key="1">
    <citation type="journal article" date="2010" name="Nature">
        <title>The sequence and de novo assembly of the giant panda genome.</title>
        <authorList>
            <person name="Li R."/>
            <person name="Fan W."/>
            <person name="Tian G."/>
            <person name="Zhu H."/>
            <person name="He L."/>
            <person name="Cai J."/>
            <person name="Huang Q."/>
            <person name="Cai Q."/>
            <person name="Li B."/>
            <person name="Bai Y."/>
            <person name="Zhang Z."/>
            <person name="Zhang Y."/>
            <person name="Wang W."/>
            <person name="Li J."/>
            <person name="Wei F."/>
            <person name="Li H."/>
            <person name="Jian M."/>
            <person name="Li J."/>
            <person name="Zhang Z."/>
            <person name="Nielsen R."/>
            <person name="Li D."/>
            <person name="Gu W."/>
            <person name="Yang Z."/>
            <person name="Xuan Z."/>
            <person name="Ryder O.A."/>
            <person name="Leung F.C."/>
            <person name="Zhou Y."/>
            <person name="Cao J."/>
            <person name="Sun X."/>
            <person name="Fu Y."/>
            <person name="Fang X."/>
            <person name="Guo X."/>
            <person name="Wang B."/>
            <person name="Hou R."/>
            <person name="Shen F."/>
            <person name="Mu B."/>
            <person name="Ni P."/>
            <person name="Lin R."/>
            <person name="Qian W."/>
            <person name="Wang G."/>
            <person name="Yu C."/>
            <person name="Nie W."/>
            <person name="Wang J."/>
            <person name="Wu Z."/>
            <person name="Liang H."/>
            <person name="Min J."/>
            <person name="Wu Q."/>
            <person name="Cheng S."/>
            <person name="Ruan J."/>
            <person name="Wang M."/>
            <person name="Shi Z."/>
            <person name="Wen M."/>
            <person name="Liu B."/>
            <person name="Ren X."/>
            <person name="Zheng H."/>
            <person name="Dong D."/>
            <person name="Cook K."/>
            <person name="Shan G."/>
            <person name="Zhang H."/>
            <person name="Kosiol C."/>
            <person name="Xie X."/>
            <person name="Lu Z."/>
            <person name="Zheng H."/>
            <person name="Li Y."/>
            <person name="Steiner C.C."/>
            <person name="Lam T.T."/>
            <person name="Lin S."/>
            <person name="Zhang Q."/>
            <person name="Li G."/>
            <person name="Tian J."/>
            <person name="Gong T."/>
            <person name="Liu H."/>
            <person name="Zhang D."/>
            <person name="Fang L."/>
            <person name="Ye C."/>
            <person name="Zhang J."/>
            <person name="Hu W."/>
            <person name="Xu A."/>
            <person name="Ren Y."/>
            <person name="Zhang G."/>
            <person name="Bruford M.W."/>
            <person name="Li Q."/>
            <person name="Ma L."/>
            <person name="Guo Y."/>
            <person name="An N."/>
            <person name="Hu Y."/>
            <person name="Zheng Y."/>
            <person name="Shi Y."/>
            <person name="Li Z."/>
            <person name="Liu Q."/>
            <person name="Chen Y."/>
            <person name="Zhao J."/>
            <person name="Qu N."/>
            <person name="Zhao S."/>
            <person name="Tian F."/>
            <person name="Wang X."/>
            <person name="Wang H."/>
            <person name="Xu L."/>
            <person name="Liu X."/>
            <person name="Vinar T."/>
            <person name="Wang Y."/>
            <person name="Lam T.W."/>
            <person name="Yiu S.M."/>
            <person name="Liu S."/>
            <person name="Zhang H."/>
            <person name="Li D."/>
            <person name="Huang Y."/>
            <person name="Wang X."/>
            <person name="Yang G."/>
            <person name="Jiang Z."/>
            <person name="Wang J."/>
            <person name="Qin N."/>
            <person name="Li L."/>
            <person name="Li J."/>
            <person name="Bolund L."/>
            <person name="Kristiansen K."/>
            <person name="Wong G.K."/>
            <person name="Olson M."/>
            <person name="Zhang X."/>
            <person name="Li S."/>
            <person name="Yang H."/>
            <person name="Wang J."/>
            <person name="Wang J."/>
        </authorList>
    </citation>
    <scope>NUCLEOTIDE SEQUENCE [LARGE SCALE GENOMIC DNA]</scope>
</reference>
<dbReference type="InterPro" id="IPR009060">
    <property type="entry name" value="UBA-like_sf"/>
</dbReference>
<feature type="compositionally biased region" description="Basic and acidic residues" evidence="1">
    <location>
        <begin position="83"/>
        <end position="100"/>
    </location>
</feature>
<dbReference type="Ensembl" id="ENSAMET00000048043.1">
    <property type="protein sequence ID" value="ENSAMEP00000027364.1"/>
    <property type="gene ID" value="ENSAMEG00000000295.2"/>
</dbReference>
<feature type="compositionally biased region" description="Polar residues" evidence="1">
    <location>
        <begin position="102"/>
        <end position="112"/>
    </location>
</feature>
<dbReference type="Gene3D" id="1.20.120.1920">
    <property type="entry name" value="UBAP1 SOUBA domain"/>
    <property type="match status" value="1"/>
</dbReference>
<evidence type="ECO:0000259" key="2">
    <source>
        <dbReference type="PROSITE" id="PS50030"/>
    </source>
</evidence>
<dbReference type="GO" id="GO:0000813">
    <property type="term" value="C:ESCRT I complex"/>
    <property type="evidence" value="ECO:0007669"/>
    <property type="project" value="Ensembl"/>
</dbReference>
<dbReference type="GeneTree" id="ENSGT00390000008092"/>
<dbReference type="PROSITE" id="PS51497">
    <property type="entry name" value="UMA"/>
    <property type="match status" value="1"/>
</dbReference>
<dbReference type="PROSITE" id="PS50030">
    <property type="entry name" value="UBA"/>
    <property type="match status" value="1"/>
</dbReference>
<reference evidence="4" key="2">
    <citation type="submission" date="2025-08" db="UniProtKB">
        <authorList>
            <consortium name="Ensembl"/>
        </authorList>
    </citation>
    <scope>IDENTIFICATION</scope>
</reference>
<reference evidence="4" key="3">
    <citation type="submission" date="2025-09" db="UniProtKB">
        <authorList>
            <consortium name="Ensembl"/>
        </authorList>
    </citation>
    <scope>IDENTIFICATION</scope>
</reference>
<dbReference type="Pfam" id="PF22567">
    <property type="entry name" value="UBA_9"/>
    <property type="match status" value="1"/>
</dbReference>
<protein>
    <submittedName>
        <fullName evidence="4">Ubiquitin associated protein 1</fullName>
    </submittedName>
</protein>
<evidence type="ECO:0000313" key="5">
    <source>
        <dbReference type="Proteomes" id="UP000008912"/>
    </source>
</evidence>
<keyword evidence="5" id="KW-1185">Reference proteome</keyword>
<dbReference type="InterPro" id="IPR038870">
    <property type="entry name" value="UBAP1"/>
</dbReference>
<dbReference type="GO" id="GO:0005829">
    <property type="term" value="C:cytosol"/>
    <property type="evidence" value="ECO:0007669"/>
    <property type="project" value="Ensembl"/>
</dbReference>
<dbReference type="GO" id="GO:0005886">
    <property type="term" value="C:plasma membrane"/>
    <property type="evidence" value="ECO:0007669"/>
    <property type="project" value="Ensembl"/>
</dbReference>
<evidence type="ECO:0000259" key="3">
    <source>
        <dbReference type="PROSITE" id="PS51497"/>
    </source>
</evidence>